<dbReference type="STRING" id="492660.SAMN05192566_1449"/>
<gene>
    <name evidence="1" type="ORF">SAMN05192566_1449</name>
</gene>
<proteinExistence type="predicted"/>
<dbReference type="EMBL" id="FNFX01000003">
    <property type="protein sequence ID" value="SDK50858.1"/>
    <property type="molecule type" value="Genomic_DNA"/>
</dbReference>
<evidence type="ECO:0000313" key="1">
    <source>
        <dbReference type="EMBL" id="SDK50858.1"/>
    </source>
</evidence>
<reference evidence="2" key="1">
    <citation type="submission" date="2016-10" db="EMBL/GenBank/DDBJ databases">
        <authorList>
            <person name="Varghese N."/>
            <person name="Submissions S."/>
        </authorList>
    </citation>
    <scope>NUCLEOTIDE SEQUENCE [LARGE SCALE GENOMIC DNA]</scope>
    <source>
        <strain evidence="2">CBMB127</strain>
    </source>
</reference>
<name>A0A1G9CGW1_9PROT</name>
<protein>
    <submittedName>
        <fullName evidence="1">Uncharacterized protein</fullName>
    </submittedName>
</protein>
<accession>A0A1G9CGW1</accession>
<evidence type="ECO:0000313" key="2">
    <source>
        <dbReference type="Proteomes" id="UP000198629"/>
    </source>
</evidence>
<organism evidence="1 2">
    <name type="scientific">Methylophilus rhizosphaerae</name>
    <dbReference type="NCBI Taxonomy" id="492660"/>
    <lineage>
        <taxon>Bacteria</taxon>
        <taxon>Pseudomonadati</taxon>
        <taxon>Pseudomonadota</taxon>
        <taxon>Betaproteobacteria</taxon>
        <taxon>Nitrosomonadales</taxon>
        <taxon>Methylophilaceae</taxon>
        <taxon>Methylophilus</taxon>
    </lineage>
</organism>
<sequence>MTLIHDFKKRLENTETDVRKTITPSNDAPVVSEKVIQLADRFVMWHRLQPLPERWEPQQLGRIAATFGVPRELMAAALKHAGWVEHKTGATSYWQRSR</sequence>
<dbReference type="AlphaFoldDB" id="A0A1G9CGW1"/>
<keyword evidence="2" id="KW-1185">Reference proteome</keyword>
<dbReference type="Proteomes" id="UP000198629">
    <property type="component" value="Unassembled WGS sequence"/>
</dbReference>